<feature type="modified residue" description="4-aspartylphosphate" evidence="1">
    <location>
        <position position="33"/>
    </location>
</feature>
<dbReference type="InterPro" id="IPR001789">
    <property type="entry name" value="Sig_transdc_resp-reg_receiver"/>
</dbReference>
<dbReference type="Proteomes" id="UP000596977">
    <property type="component" value="Unassembled WGS sequence"/>
</dbReference>
<evidence type="ECO:0000313" key="3">
    <source>
        <dbReference type="EMBL" id="GGA54897.1"/>
    </source>
</evidence>
<sequence length="162" mass="18408">MRQNKSWRVREFRDARALGSYMRIAPVAMLVCDYALGEQTAPDIILPLREDLLVISRHVQIIAMTRTIDIAMRGDCVRAGIDEVIVKPMSPLYLEERIRTRLSEGPRGYIAIDDGYVGPERRGRGVIADTRDIPLERRGENIVSFVAHKALRSKADEHLEPN</sequence>
<gene>
    <name evidence="3" type="ORF">GCM10011499_26320</name>
</gene>
<accession>A0A916RG67</accession>
<keyword evidence="4" id="KW-1185">Reference proteome</keyword>
<organism evidence="3 4">
    <name type="scientific">Pelagibacterium lentulum</name>
    <dbReference type="NCBI Taxonomy" id="2029865"/>
    <lineage>
        <taxon>Bacteria</taxon>
        <taxon>Pseudomonadati</taxon>
        <taxon>Pseudomonadota</taxon>
        <taxon>Alphaproteobacteria</taxon>
        <taxon>Hyphomicrobiales</taxon>
        <taxon>Devosiaceae</taxon>
        <taxon>Pelagibacterium</taxon>
    </lineage>
</organism>
<reference evidence="3 4" key="1">
    <citation type="journal article" date="2014" name="Int. J. Syst. Evol. Microbiol.">
        <title>Complete genome sequence of Corynebacterium casei LMG S-19264T (=DSM 44701T), isolated from a smear-ripened cheese.</title>
        <authorList>
            <consortium name="US DOE Joint Genome Institute (JGI-PGF)"/>
            <person name="Walter F."/>
            <person name="Albersmeier A."/>
            <person name="Kalinowski J."/>
            <person name="Ruckert C."/>
        </authorList>
    </citation>
    <scope>NUCLEOTIDE SEQUENCE [LARGE SCALE GENOMIC DNA]</scope>
    <source>
        <strain evidence="3 4">CGMCC 1.15896</strain>
    </source>
</reference>
<protein>
    <recommendedName>
        <fullName evidence="2">Response regulatory domain-containing protein</fullName>
    </recommendedName>
</protein>
<keyword evidence="1" id="KW-0597">Phosphoprotein</keyword>
<evidence type="ECO:0000259" key="2">
    <source>
        <dbReference type="PROSITE" id="PS50110"/>
    </source>
</evidence>
<proteinExistence type="predicted"/>
<dbReference type="InterPro" id="IPR011006">
    <property type="entry name" value="CheY-like_superfamily"/>
</dbReference>
<dbReference type="SUPFAM" id="SSF52172">
    <property type="entry name" value="CheY-like"/>
    <property type="match status" value="1"/>
</dbReference>
<evidence type="ECO:0000313" key="4">
    <source>
        <dbReference type="Proteomes" id="UP000596977"/>
    </source>
</evidence>
<comment type="caution">
    <text evidence="3">The sequence shown here is derived from an EMBL/GenBank/DDBJ whole genome shotgun (WGS) entry which is preliminary data.</text>
</comment>
<dbReference type="Gene3D" id="3.40.50.2300">
    <property type="match status" value="1"/>
</dbReference>
<dbReference type="EMBL" id="BMKB01000004">
    <property type="protein sequence ID" value="GGA54897.1"/>
    <property type="molecule type" value="Genomic_DNA"/>
</dbReference>
<dbReference type="PROSITE" id="PS50110">
    <property type="entry name" value="RESPONSE_REGULATORY"/>
    <property type="match status" value="1"/>
</dbReference>
<feature type="domain" description="Response regulatory" evidence="2">
    <location>
        <begin position="1"/>
        <end position="102"/>
    </location>
</feature>
<dbReference type="AlphaFoldDB" id="A0A916RG67"/>
<dbReference type="GO" id="GO:0000160">
    <property type="term" value="P:phosphorelay signal transduction system"/>
    <property type="evidence" value="ECO:0007669"/>
    <property type="project" value="InterPro"/>
</dbReference>
<name>A0A916RG67_9HYPH</name>
<evidence type="ECO:0000256" key="1">
    <source>
        <dbReference type="PROSITE-ProRule" id="PRU00169"/>
    </source>
</evidence>